<reference evidence="4" key="1">
    <citation type="submission" date="2022-09" db="EMBL/GenBank/DDBJ databases">
        <title>Intensive care unit water sources are persistently colonized with multi-drug resistant bacteria and are the site of extensive horizontal gene transfer of antibiotic resistance genes.</title>
        <authorList>
            <person name="Diorio-Toth L."/>
        </authorList>
    </citation>
    <scope>NUCLEOTIDE SEQUENCE</scope>
    <source>
        <strain evidence="4">GD04005</strain>
    </source>
</reference>
<dbReference type="Gene3D" id="1.10.10.60">
    <property type="entry name" value="Homeodomain-like"/>
    <property type="match status" value="1"/>
</dbReference>
<evidence type="ECO:0000259" key="3">
    <source>
        <dbReference type="PROSITE" id="PS50977"/>
    </source>
</evidence>
<feature type="DNA-binding region" description="H-T-H motif" evidence="2">
    <location>
        <begin position="23"/>
        <end position="42"/>
    </location>
</feature>
<evidence type="ECO:0000256" key="2">
    <source>
        <dbReference type="PROSITE-ProRule" id="PRU00335"/>
    </source>
</evidence>
<feature type="domain" description="HTH tetR-type" evidence="3">
    <location>
        <begin position="1"/>
        <end position="60"/>
    </location>
</feature>
<evidence type="ECO:0000256" key="1">
    <source>
        <dbReference type="ARBA" id="ARBA00023125"/>
    </source>
</evidence>
<dbReference type="InterPro" id="IPR009057">
    <property type="entry name" value="Homeodomain-like_sf"/>
</dbReference>
<evidence type="ECO:0000313" key="4">
    <source>
        <dbReference type="EMBL" id="MDH0562768.1"/>
    </source>
</evidence>
<dbReference type="RefSeq" id="WP_199973032.1">
    <property type="nucleotide sequence ID" value="NZ_JADWNM010000001.1"/>
</dbReference>
<dbReference type="Proteomes" id="UP001159329">
    <property type="component" value="Unassembled WGS sequence"/>
</dbReference>
<gene>
    <name evidence="4" type="ORF">N7644_03625</name>
</gene>
<organism evidence="4 5">
    <name type="scientific">Acinetobacter courvalinii</name>
    <dbReference type="NCBI Taxonomy" id="280147"/>
    <lineage>
        <taxon>Bacteria</taxon>
        <taxon>Pseudomonadati</taxon>
        <taxon>Pseudomonadota</taxon>
        <taxon>Gammaproteobacteria</taxon>
        <taxon>Moraxellales</taxon>
        <taxon>Moraxellaceae</taxon>
        <taxon>Acinetobacter</taxon>
    </lineage>
</organism>
<dbReference type="GO" id="GO:0003677">
    <property type="term" value="F:DNA binding"/>
    <property type="evidence" value="ECO:0007669"/>
    <property type="project" value="UniProtKB-UniRule"/>
</dbReference>
<dbReference type="SUPFAM" id="SSF46689">
    <property type="entry name" value="Homeodomain-like"/>
    <property type="match status" value="1"/>
</dbReference>
<comment type="caution">
    <text evidence="4">The sequence shown here is derived from an EMBL/GenBank/DDBJ whole genome shotgun (WGS) entry which is preliminary data.</text>
</comment>
<dbReference type="PANTHER" id="PTHR43479">
    <property type="entry name" value="ACREF/ENVCD OPERON REPRESSOR-RELATED"/>
    <property type="match status" value="1"/>
</dbReference>
<keyword evidence="1 2" id="KW-0238">DNA-binding</keyword>
<accession>A0AA42IAR6</accession>
<dbReference type="PANTHER" id="PTHR43479:SF11">
    <property type="entry name" value="ACREF_ENVCD OPERON REPRESSOR-RELATED"/>
    <property type="match status" value="1"/>
</dbReference>
<dbReference type="InterPro" id="IPR001647">
    <property type="entry name" value="HTH_TetR"/>
</dbReference>
<evidence type="ECO:0000313" key="5">
    <source>
        <dbReference type="Proteomes" id="UP001159329"/>
    </source>
</evidence>
<dbReference type="AlphaFoldDB" id="A0AA42IAR6"/>
<dbReference type="PRINTS" id="PR00455">
    <property type="entry name" value="HTHTETR"/>
</dbReference>
<proteinExistence type="predicted"/>
<sequence>MTAAKIQKYALQRFAKQGFAATSLNEIATDVGIKKPSIYAHFKNKDELYLSLIPIMIDEELGYAQTVLQGGEQLQQQLHDYFISIEQRFNASYAVQFWMNALISPPVHLYDQVIEPMHLFMADLEQLFSQAIQNSEVIKNQHQLDAQTLARVCMSFVDALQSELIYGGREKFRLRLDAILKALNVLISTSI</sequence>
<dbReference type="Pfam" id="PF00440">
    <property type="entry name" value="TetR_N"/>
    <property type="match status" value="1"/>
</dbReference>
<dbReference type="InterPro" id="IPR050624">
    <property type="entry name" value="HTH-type_Tx_Regulator"/>
</dbReference>
<protein>
    <submittedName>
        <fullName evidence="4">TetR/AcrR family transcriptional regulator</fullName>
    </submittedName>
</protein>
<dbReference type="EMBL" id="JAOEEO010000001">
    <property type="protein sequence ID" value="MDH0562768.1"/>
    <property type="molecule type" value="Genomic_DNA"/>
</dbReference>
<dbReference type="PROSITE" id="PS50977">
    <property type="entry name" value="HTH_TETR_2"/>
    <property type="match status" value="1"/>
</dbReference>
<name>A0AA42IAR6_9GAMM</name>
<dbReference type="Gene3D" id="1.10.357.10">
    <property type="entry name" value="Tetracycline Repressor, domain 2"/>
    <property type="match status" value="1"/>
</dbReference>